<dbReference type="PANTHER" id="PTHR12383:SF16">
    <property type="entry name" value="MITOCHONDRIAL INNER MEMBRANE PROTEASE SUBUNIT 1"/>
    <property type="match status" value="1"/>
</dbReference>
<dbReference type="InterPro" id="IPR036286">
    <property type="entry name" value="LexA/Signal_pep-like_sf"/>
</dbReference>
<gene>
    <name evidence="10" type="ORF">CCR75_002945</name>
</gene>
<evidence type="ECO:0000256" key="5">
    <source>
        <dbReference type="ARBA" id="ARBA00023136"/>
    </source>
</evidence>
<proteinExistence type="inferred from homology"/>
<dbReference type="GO" id="GO:0006627">
    <property type="term" value="P:protein processing involved in protein targeting to mitochondrion"/>
    <property type="evidence" value="ECO:0007669"/>
    <property type="project" value="TreeGrafter"/>
</dbReference>
<dbReference type="CDD" id="cd06530">
    <property type="entry name" value="S26_SPase_I"/>
    <property type="match status" value="1"/>
</dbReference>
<dbReference type="AlphaFoldDB" id="A0A976NZS4"/>
<evidence type="ECO:0000256" key="7">
    <source>
        <dbReference type="PIRSR" id="PIRSR600223-1"/>
    </source>
</evidence>
<keyword evidence="3 8" id="KW-0378">Hydrolase</keyword>
<comment type="caution">
    <text evidence="10">The sequence shown here is derived from an EMBL/GenBank/DDBJ whole genome shotgun (WGS) entry which is preliminary data.</text>
</comment>
<organism evidence="10 11">
    <name type="scientific">Bremia lactucae</name>
    <name type="common">Lettuce downy mildew</name>
    <dbReference type="NCBI Taxonomy" id="4779"/>
    <lineage>
        <taxon>Eukaryota</taxon>
        <taxon>Sar</taxon>
        <taxon>Stramenopiles</taxon>
        <taxon>Oomycota</taxon>
        <taxon>Peronosporomycetes</taxon>
        <taxon>Peronosporales</taxon>
        <taxon>Peronosporaceae</taxon>
        <taxon>Bremia</taxon>
    </lineage>
</organism>
<evidence type="ECO:0000256" key="6">
    <source>
        <dbReference type="ARBA" id="ARBA00038445"/>
    </source>
</evidence>
<evidence type="ECO:0000256" key="3">
    <source>
        <dbReference type="ARBA" id="ARBA00022801"/>
    </source>
</evidence>
<dbReference type="Proteomes" id="UP000294530">
    <property type="component" value="Unassembled WGS sequence"/>
</dbReference>
<reference evidence="10 11" key="1">
    <citation type="journal article" date="2021" name="Genome Biol.">
        <title>AFLAP: assembly-free linkage analysis pipeline using k-mers from genome sequencing data.</title>
        <authorList>
            <person name="Fletcher K."/>
            <person name="Zhang L."/>
            <person name="Gil J."/>
            <person name="Han R."/>
            <person name="Cavanaugh K."/>
            <person name="Michelmore R."/>
        </authorList>
    </citation>
    <scope>NUCLEOTIDE SEQUENCE [LARGE SCALE GENOMIC DNA]</scope>
    <source>
        <strain evidence="10 11">SF5</strain>
    </source>
</reference>
<dbReference type="InterPro" id="IPR019533">
    <property type="entry name" value="Peptidase_S26"/>
</dbReference>
<sequence>MGTARNGVLIMSWAIMIKEYLCDIKYGMGESMSPTIPDGSFVFSENMSRRWRNWKRGDIVQLLSPTRYTGETITKRIIAVVGTLLIIETRLIICSQLSLQEGDIVELQPRFNMERRGKITIPKGHVWVEGDNPTCSVDSRQFGAVPAALLTGKPFLIAREWKWVLL</sequence>
<dbReference type="PANTHER" id="PTHR12383">
    <property type="entry name" value="PROTEASE FAMILY S26 MITOCHONDRIAL INNER MEMBRANE PROTEASE-RELATED"/>
    <property type="match status" value="1"/>
</dbReference>
<evidence type="ECO:0000313" key="10">
    <source>
        <dbReference type="EMBL" id="TDH74124.1"/>
    </source>
</evidence>
<feature type="active site" evidence="7">
    <location>
        <position position="31"/>
    </location>
</feature>
<evidence type="ECO:0000256" key="1">
    <source>
        <dbReference type="ARBA" id="ARBA00004273"/>
    </source>
</evidence>
<protein>
    <recommendedName>
        <fullName evidence="8">Mitochondrial inner membrane protease subunit</fullName>
        <ecNumber evidence="8">3.4.21.-</ecNumber>
    </recommendedName>
</protein>
<dbReference type="RefSeq" id="XP_067823622.1">
    <property type="nucleotide sequence ID" value="XM_067961042.1"/>
</dbReference>
<dbReference type="InterPro" id="IPR052064">
    <property type="entry name" value="Mito_IMP1_subunit"/>
</dbReference>
<keyword evidence="4 8" id="KW-0496">Mitochondrion</keyword>
<comment type="subcellular location">
    <subcellularLocation>
        <location evidence="1 8">Mitochondrion inner membrane</location>
    </subcellularLocation>
</comment>
<feature type="active site" evidence="7">
    <location>
        <position position="75"/>
    </location>
</feature>
<dbReference type="NCBIfam" id="TIGR02227">
    <property type="entry name" value="sigpep_I_bact"/>
    <property type="match status" value="1"/>
</dbReference>
<dbReference type="SUPFAM" id="SSF51306">
    <property type="entry name" value="LexA/Signal peptidase"/>
    <property type="match status" value="1"/>
</dbReference>
<comment type="similarity">
    <text evidence="6">Belongs to the peptidase S26 family. IMP1 subfamily.</text>
</comment>
<keyword evidence="8" id="KW-0645">Protease</keyword>
<feature type="domain" description="Peptidase S26" evidence="9">
    <location>
        <begin position="8"/>
        <end position="156"/>
    </location>
</feature>
<name>A0A976NZS4_BRELC</name>
<accession>A0A976NZS4</accession>
<evidence type="ECO:0000256" key="2">
    <source>
        <dbReference type="ARBA" id="ARBA00022792"/>
    </source>
</evidence>
<keyword evidence="5" id="KW-0472">Membrane</keyword>
<dbReference type="GO" id="GO:0004252">
    <property type="term" value="F:serine-type endopeptidase activity"/>
    <property type="evidence" value="ECO:0007669"/>
    <property type="project" value="InterPro"/>
</dbReference>
<evidence type="ECO:0000256" key="8">
    <source>
        <dbReference type="RuleBase" id="RU362041"/>
    </source>
</evidence>
<dbReference type="OrthoDB" id="308440at2759"/>
<dbReference type="Pfam" id="PF10502">
    <property type="entry name" value="Peptidase_S26"/>
    <property type="match status" value="1"/>
</dbReference>
<evidence type="ECO:0000313" key="11">
    <source>
        <dbReference type="Proteomes" id="UP000294530"/>
    </source>
</evidence>
<dbReference type="GO" id="GO:0042720">
    <property type="term" value="C:mitochondrial inner membrane peptidase complex"/>
    <property type="evidence" value="ECO:0007669"/>
    <property type="project" value="TreeGrafter"/>
</dbReference>
<dbReference type="GeneID" id="94346713"/>
<keyword evidence="2 8" id="KW-0999">Mitochondrion inner membrane</keyword>
<keyword evidence="11" id="KW-1185">Reference proteome</keyword>
<dbReference type="GO" id="GO:0006465">
    <property type="term" value="P:signal peptide processing"/>
    <property type="evidence" value="ECO:0007669"/>
    <property type="project" value="InterPro"/>
</dbReference>
<evidence type="ECO:0000256" key="4">
    <source>
        <dbReference type="ARBA" id="ARBA00023128"/>
    </source>
</evidence>
<dbReference type="KEGG" id="blac:94346713"/>
<dbReference type="InterPro" id="IPR000223">
    <property type="entry name" value="Pept_S26A_signal_pept_1"/>
</dbReference>
<dbReference type="EMBL" id="SHOA02000028">
    <property type="protein sequence ID" value="TDH74124.1"/>
    <property type="molecule type" value="Genomic_DNA"/>
</dbReference>
<evidence type="ECO:0000259" key="9">
    <source>
        <dbReference type="Pfam" id="PF10502"/>
    </source>
</evidence>
<dbReference type="PRINTS" id="PR00727">
    <property type="entry name" value="LEADERPTASE"/>
</dbReference>
<dbReference type="Gene3D" id="2.10.109.10">
    <property type="entry name" value="Umud Fragment, subunit A"/>
    <property type="match status" value="1"/>
</dbReference>
<dbReference type="EC" id="3.4.21.-" evidence="8"/>